<feature type="region of interest" description="Disordered" evidence="2">
    <location>
        <begin position="140"/>
        <end position="159"/>
    </location>
</feature>
<sequence length="488" mass="55660">MESNGMAGGGMYSNMGSGMVGLEMSLHHQVPQQNTHNTQQHMQQQKQQSVQPAPHPPIVSSFGHHENAHLPVKLQGYPFAGKANKNQSLPLSDDENSADTEGKRKMSPWQRMKWTDNMVRLLIMVVFYIGDEGAAGSDGNNIDPAGKNKKGCSGSAGGVLQKKGKWKSVSRAMMERGFFVSPQQCEDKFNDLNKRYKRVNDILGKGTACKVVENQNLLDSMDHLSDKMKDEVKKLLNSKHLFFREMCAYHNSCGHGGGAQQLPEVRGAEQSPSQMQQQQQRCLHSSENVSIAPNLVRGEVEGSKTTKAASGEEEEEDDDDEDDDDNDDDEDDEEDEDDVVEGEARVHHHGHHEDEDDTPDEKCSRKRQRKGEFHSPLIQQMSTELVNVFQDETKNPLEKRQWIRNRLFQLEQQHVGYQRQAFELEKQRLKWLKFSSKKEREMERDKLSNERMRLENERMALLIREKEIELLDLYHHPSRKSDPSSITG</sequence>
<feature type="region of interest" description="Disordered" evidence="2">
    <location>
        <begin position="30"/>
        <end position="63"/>
    </location>
</feature>
<feature type="compositionally biased region" description="Low complexity" evidence="2">
    <location>
        <begin position="30"/>
        <end position="52"/>
    </location>
</feature>
<protein>
    <recommendedName>
        <fullName evidence="3">Myb/SANT-like DNA-binding domain-containing protein</fullName>
    </recommendedName>
</protein>
<feature type="domain" description="Myb/SANT-like DNA-binding" evidence="3">
    <location>
        <begin position="111"/>
        <end position="213"/>
    </location>
</feature>
<proteinExistence type="predicted"/>
<dbReference type="SUPFAM" id="SSF48371">
    <property type="entry name" value="ARM repeat"/>
    <property type="match status" value="1"/>
</dbReference>
<reference evidence="4 5" key="1">
    <citation type="submission" date="2024-11" db="EMBL/GenBank/DDBJ databases">
        <title>A near-complete genome assembly of Cinchona calisaya.</title>
        <authorList>
            <person name="Lian D.C."/>
            <person name="Zhao X.W."/>
            <person name="Wei L."/>
        </authorList>
    </citation>
    <scope>NUCLEOTIDE SEQUENCE [LARGE SCALE GENOMIC DNA]</scope>
    <source>
        <tissue evidence="4">Nenye</tissue>
    </source>
</reference>
<feature type="compositionally biased region" description="Low complexity" evidence="2">
    <location>
        <begin position="270"/>
        <end position="280"/>
    </location>
</feature>
<organism evidence="4 5">
    <name type="scientific">Cinchona calisaya</name>
    <dbReference type="NCBI Taxonomy" id="153742"/>
    <lineage>
        <taxon>Eukaryota</taxon>
        <taxon>Viridiplantae</taxon>
        <taxon>Streptophyta</taxon>
        <taxon>Embryophyta</taxon>
        <taxon>Tracheophyta</taxon>
        <taxon>Spermatophyta</taxon>
        <taxon>Magnoliopsida</taxon>
        <taxon>eudicotyledons</taxon>
        <taxon>Gunneridae</taxon>
        <taxon>Pentapetalae</taxon>
        <taxon>asterids</taxon>
        <taxon>lamiids</taxon>
        <taxon>Gentianales</taxon>
        <taxon>Rubiaceae</taxon>
        <taxon>Cinchonoideae</taxon>
        <taxon>Cinchoneae</taxon>
        <taxon>Cinchona</taxon>
    </lineage>
</organism>
<dbReference type="Pfam" id="PF13837">
    <property type="entry name" value="Myb_DNA-bind_4"/>
    <property type="match status" value="1"/>
</dbReference>
<comment type="caution">
    <text evidence="4">The sequence shown here is derived from an EMBL/GenBank/DDBJ whole genome shotgun (WGS) entry which is preliminary data.</text>
</comment>
<feature type="coiled-coil region" evidence="1">
    <location>
        <begin position="407"/>
        <end position="464"/>
    </location>
</feature>
<evidence type="ECO:0000313" key="5">
    <source>
        <dbReference type="Proteomes" id="UP001630127"/>
    </source>
</evidence>
<dbReference type="AlphaFoldDB" id="A0ABD3AY72"/>
<accession>A0ABD3AY72</accession>
<feature type="region of interest" description="Disordered" evidence="2">
    <location>
        <begin position="255"/>
        <end position="378"/>
    </location>
</feature>
<keyword evidence="5" id="KW-1185">Reference proteome</keyword>
<keyword evidence="1" id="KW-0175">Coiled coil</keyword>
<dbReference type="Gene3D" id="1.10.10.60">
    <property type="entry name" value="Homeodomain-like"/>
    <property type="match status" value="1"/>
</dbReference>
<dbReference type="PANTHER" id="PTHR46327">
    <property type="entry name" value="F16F4.11 PROTEIN-RELATED"/>
    <property type="match status" value="1"/>
</dbReference>
<evidence type="ECO:0000259" key="3">
    <source>
        <dbReference type="Pfam" id="PF13837"/>
    </source>
</evidence>
<feature type="compositionally biased region" description="Acidic residues" evidence="2">
    <location>
        <begin position="311"/>
        <end position="341"/>
    </location>
</feature>
<dbReference type="PANTHER" id="PTHR46327:SF2">
    <property type="entry name" value="SEQUENCE-SPECIFIC DNA BINDING TRANSCRIPTION FACTOR"/>
    <property type="match status" value="1"/>
</dbReference>
<gene>
    <name evidence="4" type="ORF">ACH5RR_004636</name>
</gene>
<dbReference type="InterPro" id="IPR016024">
    <property type="entry name" value="ARM-type_fold"/>
</dbReference>
<name>A0ABD3AY72_9GENT</name>
<evidence type="ECO:0000313" key="4">
    <source>
        <dbReference type="EMBL" id="KAL3536175.1"/>
    </source>
</evidence>
<dbReference type="EMBL" id="JBJUIK010000002">
    <property type="protein sequence ID" value="KAL3536175.1"/>
    <property type="molecule type" value="Genomic_DNA"/>
</dbReference>
<feature type="compositionally biased region" description="Polar residues" evidence="2">
    <location>
        <begin position="281"/>
        <end position="291"/>
    </location>
</feature>
<evidence type="ECO:0000256" key="2">
    <source>
        <dbReference type="SAM" id="MobiDB-lite"/>
    </source>
</evidence>
<feature type="region of interest" description="Disordered" evidence="2">
    <location>
        <begin position="81"/>
        <end position="104"/>
    </location>
</feature>
<dbReference type="Proteomes" id="UP001630127">
    <property type="component" value="Unassembled WGS sequence"/>
</dbReference>
<evidence type="ECO:0000256" key="1">
    <source>
        <dbReference type="SAM" id="Coils"/>
    </source>
</evidence>
<dbReference type="InterPro" id="IPR044822">
    <property type="entry name" value="Myb_DNA-bind_4"/>
</dbReference>